<dbReference type="InterPro" id="IPR015424">
    <property type="entry name" value="PyrdxlP-dep_Trfase"/>
</dbReference>
<proteinExistence type="predicted"/>
<feature type="domain" description="Aminotransferase class V" evidence="3">
    <location>
        <begin position="101"/>
        <end position="190"/>
    </location>
</feature>
<dbReference type="eggNOG" id="KOG1549">
    <property type="taxonomic scope" value="Eukaryota"/>
</dbReference>
<evidence type="ECO:0000256" key="1">
    <source>
        <dbReference type="ARBA" id="ARBA00022898"/>
    </source>
</evidence>
<dbReference type="Proteomes" id="UP000002729">
    <property type="component" value="Unassembled WGS sequence"/>
</dbReference>
<dbReference type="Pfam" id="PF00266">
    <property type="entry name" value="Aminotran_5"/>
    <property type="match status" value="1"/>
</dbReference>
<dbReference type="RefSeq" id="XP_009037530.1">
    <property type="nucleotide sequence ID" value="XM_009039282.1"/>
</dbReference>
<reference evidence="4 5" key="1">
    <citation type="journal article" date="2011" name="Proc. Natl. Acad. Sci. U.S.A.">
        <title>Niche of harmful alga Aureococcus anophagefferens revealed through ecogenomics.</title>
        <authorList>
            <person name="Gobler C.J."/>
            <person name="Berry D.L."/>
            <person name="Dyhrman S.T."/>
            <person name="Wilhelm S.W."/>
            <person name="Salamov A."/>
            <person name="Lobanov A.V."/>
            <person name="Zhang Y."/>
            <person name="Collier J.L."/>
            <person name="Wurch L.L."/>
            <person name="Kustka A.B."/>
            <person name="Dill B.D."/>
            <person name="Shah M."/>
            <person name="VerBerkmoes N.C."/>
            <person name="Kuo A."/>
            <person name="Terry A."/>
            <person name="Pangilinan J."/>
            <person name="Lindquist E.A."/>
            <person name="Lucas S."/>
            <person name="Paulsen I.T."/>
            <person name="Hattenrath-Lehmann T.K."/>
            <person name="Talmage S.C."/>
            <person name="Walker E.A."/>
            <person name="Koch F."/>
            <person name="Burson A.M."/>
            <person name="Marcoval M.A."/>
            <person name="Tang Y.Z."/>
            <person name="Lecleir G.R."/>
            <person name="Coyne K.J."/>
            <person name="Berg G.M."/>
            <person name="Bertrand E.M."/>
            <person name="Saito M.A."/>
            <person name="Gladyshev V.N."/>
            <person name="Grigoriev I.V."/>
        </authorList>
    </citation>
    <scope>NUCLEOTIDE SEQUENCE [LARGE SCALE GENOMIC DNA]</scope>
    <source>
        <strain evidence="5">CCMP 1984</strain>
    </source>
</reference>
<dbReference type="InterPro" id="IPR015421">
    <property type="entry name" value="PyrdxlP-dep_Trfase_major"/>
</dbReference>
<name>F0YAX3_AURAN</name>
<dbReference type="PANTHER" id="PTHR43092:SF2">
    <property type="entry name" value="HERCYNYLCYSTEINE SULFOXIDE LYASE"/>
    <property type="match status" value="1"/>
</dbReference>
<dbReference type="SUPFAM" id="SSF117281">
    <property type="entry name" value="Kelch motif"/>
    <property type="match status" value="1"/>
</dbReference>
<protein>
    <recommendedName>
        <fullName evidence="3">Aminotransferase class V domain-containing protein</fullName>
    </recommendedName>
</protein>
<feature type="compositionally biased region" description="Basic and acidic residues" evidence="2">
    <location>
        <begin position="601"/>
        <end position="611"/>
    </location>
</feature>
<accession>F0YAX3</accession>
<dbReference type="OrthoDB" id="5978656at2759"/>
<dbReference type="InterPro" id="IPR000192">
    <property type="entry name" value="Aminotrans_V_dom"/>
</dbReference>
<dbReference type="Pfam" id="PF24681">
    <property type="entry name" value="Kelch_KLHDC2_KLHL20_DRC7"/>
    <property type="match status" value="1"/>
</dbReference>
<dbReference type="SUPFAM" id="SSF53383">
    <property type="entry name" value="PLP-dependent transferases"/>
    <property type="match status" value="1"/>
</dbReference>
<evidence type="ECO:0000259" key="3">
    <source>
        <dbReference type="Pfam" id="PF00266"/>
    </source>
</evidence>
<dbReference type="eggNOG" id="KOG4693">
    <property type="taxonomic scope" value="Eukaryota"/>
</dbReference>
<dbReference type="Gene3D" id="2.120.10.80">
    <property type="entry name" value="Kelch-type beta propeller"/>
    <property type="match status" value="2"/>
</dbReference>
<dbReference type="InParanoid" id="F0YAX3"/>
<evidence type="ECO:0000313" key="4">
    <source>
        <dbReference type="EMBL" id="EGB07525.1"/>
    </source>
</evidence>
<evidence type="ECO:0000313" key="5">
    <source>
        <dbReference type="Proteomes" id="UP000002729"/>
    </source>
</evidence>
<sequence>MNWLRQPDAEYFSRALDEDLAAAAAAAGAAIGAPAGTAALVENATVATAIALHRWRGRGAALLLSCAYGGVKRAARALLGPEHVVEAPVPFPGTTHARVLEALDAALDRERPRFALLDHVASQPALLLPVADMVALCRARGVEEVAVDGAHAVGQVDVDVEAIGADFYYSNIHKWAFAGPTATVLHARDGRAAHVVPSWNAGEGLLADCRWTGTRDYAAMRAAPVALDYLRTWRSADGLDARTFNARGLRRAAAGLARAWRVGPACDEADCFASMGMVRLPAGLDMALDAPGVPAAPESVRSRLRDRYGVEAAVGGFREDDGSLGGFLRLSHAVVVRGKEAPLPFKGVSGAGIGGKAYFFGGYGGGYSDETHIVDASDPREPEWILLEVTSSTKPSRRAYHSTFAYKSSLWVFGGVGTKGYNNDVWRLQLKNDEGTEGHWLKVDAVGHVPRKRQGHTGTVVDTTFVVVGGYDGCDYLNDVHALNLETLIWWRCCTGDSPNAPSPRSGHAAAAAPLDWDAVFIFGGFGGDGCVDDFVACLEIDPLAGTASWEPPKTAGVAPSARYGSSAVTFGTSIYVFGGTGPVTGAGRRGVFPPANDVSRASESRIRRSR</sequence>
<dbReference type="PANTHER" id="PTHR43092">
    <property type="entry name" value="L-CYSTEINE DESULFHYDRASE"/>
    <property type="match status" value="1"/>
</dbReference>
<dbReference type="KEGG" id="aaf:AURANDRAFT_64603"/>
<dbReference type="GeneID" id="20224917"/>
<keyword evidence="5" id="KW-1185">Reference proteome</keyword>
<gene>
    <name evidence="4" type="ORF">AURANDRAFT_64603</name>
</gene>
<dbReference type="AlphaFoldDB" id="F0YAX3"/>
<organism evidence="5">
    <name type="scientific">Aureococcus anophagefferens</name>
    <name type="common">Harmful bloom alga</name>
    <dbReference type="NCBI Taxonomy" id="44056"/>
    <lineage>
        <taxon>Eukaryota</taxon>
        <taxon>Sar</taxon>
        <taxon>Stramenopiles</taxon>
        <taxon>Ochrophyta</taxon>
        <taxon>Pelagophyceae</taxon>
        <taxon>Pelagomonadales</taxon>
        <taxon>Pelagomonadaceae</taxon>
        <taxon>Aureococcus</taxon>
    </lineage>
</organism>
<dbReference type="Gene3D" id="3.40.640.10">
    <property type="entry name" value="Type I PLP-dependent aspartate aminotransferase-like (Major domain)"/>
    <property type="match status" value="1"/>
</dbReference>
<evidence type="ECO:0000256" key="2">
    <source>
        <dbReference type="SAM" id="MobiDB-lite"/>
    </source>
</evidence>
<keyword evidence="1" id="KW-0663">Pyridoxal phosphate</keyword>
<feature type="region of interest" description="Disordered" evidence="2">
    <location>
        <begin position="587"/>
        <end position="611"/>
    </location>
</feature>
<dbReference type="EMBL" id="GL833130">
    <property type="protein sequence ID" value="EGB07525.1"/>
    <property type="molecule type" value="Genomic_DNA"/>
</dbReference>
<dbReference type="InterPro" id="IPR015915">
    <property type="entry name" value="Kelch-typ_b-propeller"/>
</dbReference>